<dbReference type="Proteomes" id="UP000019276">
    <property type="component" value="Unassembled WGS sequence"/>
</dbReference>
<dbReference type="RefSeq" id="WP_035015280.1">
    <property type="nucleotide sequence ID" value="NZ_ARZY01000025.1"/>
</dbReference>
<dbReference type="InterPro" id="IPR003431">
    <property type="entry name" value="B-propeller_Phytase"/>
</dbReference>
<evidence type="ECO:0000313" key="3">
    <source>
        <dbReference type="EMBL" id="EWH09343.1"/>
    </source>
</evidence>
<dbReference type="InterPro" id="IPR011042">
    <property type="entry name" value="6-blade_b-propeller_TolB-like"/>
</dbReference>
<sequence>MQYFHQLTHNKLAKVSVVITAAVFALAACQSSIETTAHSAVQALAKAPQQIFQHDKLNGQKVIQLNQDTWVANSENFGLMLINQQGKMVQNYAGNFESLDIRQLDNKTWFVSSVDKEAGQFLLFKVVLAANAQTHKITLLNTIKPEASVIDNQCLAYQNGQLSSFWLTAQQQVEQRIVYLNQPNAQPSNVLVRSFSAPPGASACVVDDVKQQVYVAEESAGVWAYPTNPEKELSRTPIALVAPFGQIDGEIKDISLLIDGSLLVALPEAEQIQHYQTDNSSHLAQVYSVAGFTIESIDAQQTADNKWLANFYDDESGAYYSIELPLMVADKSIAKQGASQLTADMQTAPVARFGDAADDPEVWLNPNNGADSLILTTDKRYGLNVYNLAGELVETIASGRINNIDISYGAEFNGDKFDFATASNRTYNSITMYKISHTGVISELANLPTSLPDVYGLCQYQSPITGDYFVFINDESGIYHQYQLDFSTNQVTGKLVREFKVASQPEGCVADAQTQTLYLGEEDWGIWTIGAEPDAGTRLAPFYQVDGDVLVDDVEGLSLYLPNKSAAKNRSEKYLVASSQGDDSYVVFDLAKNASRGHVVAKFNIVADVQKGIDGASETDGLAVIAAPLGDLYPLGALVVQDGRNIMPVQPQNFKLVDWRKISGLIIKQ</sequence>
<dbReference type="PATRIC" id="fig|1328313.3.peg.2676"/>
<evidence type="ECO:0000256" key="1">
    <source>
        <dbReference type="SAM" id="SignalP"/>
    </source>
</evidence>
<accession>W7QN70</accession>
<dbReference type="PROSITE" id="PS51662">
    <property type="entry name" value="BP_PHYTASE"/>
    <property type="match status" value="2"/>
</dbReference>
<reference evidence="3 4" key="1">
    <citation type="journal article" date="2014" name="Genome Announc.">
        <title>Draft Genome Sequence of the Agar-Degrading Bacterium Catenovulum sp. Strain DS-2, Isolated from Intestines of Haliotis diversicolor.</title>
        <authorList>
            <person name="Shan D."/>
            <person name="Li X."/>
            <person name="Gu Z."/>
            <person name="Wei G."/>
            <person name="Gao Z."/>
            <person name="Shao Z."/>
        </authorList>
    </citation>
    <scope>NUCLEOTIDE SEQUENCE [LARGE SCALE GENOMIC DNA]</scope>
    <source>
        <strain evidence="3 4">DS-2</strain>
    </source>
</reference>
<evidence type="ECO:0000259" key="2">
    <source>
        <dbReference type="PROSITE" id="PS51662"/>
    </source>
</evidence>
<feature type="chain" id="PRO_5004898219" evidence="1">
    <location>
        <begin position="28"/>
        <end position="669"/>
    </location>
</feature>
<feature type="signal peptide" evidence="1">
    <location>
        <begin position="1"/>
        <end position="27"/>
    </location>
</feature>
<name>W7QN70_9ALTE</name>
<gene>
    <name evidence="3" type="ORF">DS2_13124</name>
</gene>
<comment type="caution">
    <text evidence="3">The sequence shown here is derived from an EMBL/GenBank/DDBJ whole genome shotgun (WGS) entry which is preliminary data.</text>
</comment>
<dbReference type="OrthoDB" id="8696437at2"/>
<feature type="domain" description="BPP" evidence="2">
    <location>
        <begin position="33"/>
        <end position="326"/>
    </location>
</feature>
<proteinExistence type="predicted"/>
<dbReference type="Gene3D" id="2.120.10.30">
    <property type="entry name" value="TolB, C-terminal domain"/>
    <property type="match status" value="2"/>
</dbReference>
<feature type="domain" description="BPP" evidence="2">
    <location>
        <begin position="331"/>
        <end position="666"/>
    </location>
</feature>
<organism evidence="3 4">
    <name type="scientific">Catenovulum agarivorans DS-2</name>
    <dbReference type="NCBI Taxonomy" id="1328313"/>
    <lineage>
        <taxon>Bacteria</taxon>
        <taxon>Pseudomonadati</taxon>
        <taxon>Pseudomonadota</taxon>
        <taxon>Gammaproteobacteria</taxon>
        <taxon>Alteromonadales</taxon>
        <taxon>Alteromonadaceae</taxon>
        <taxon>Catenovulum</taxon>
    </lineage>
</organism>
<dbReference type="GO" id="GO:0016158">
    <property type="term" value="F:inositol hexakisphosphate 3-phosphatase activity"/>
    <property type="evidence" value="ECO:0007669"/>
    <property type="project" value="InterPro"/>
</dbReference>
<evidence type="ECO:0000313" key="4">
    <source>
        <dbReference type="Proteomes" id="UP000019276"/>
    </source>
</evidence>
<dbReference type="STRING" id="1328313.DS2_13124"/>
<dbReference type="Pfam" id="PF02333">
    <property type="entry name" value="Phytase"/>
    <property type="match status" value="1"/>
</dbReference>
<dbReference type="SUPFAM" id="SSF50956">
    <property type="entry name" value="Thermostable phytase (3-phytase)"/>
    <property type="match status" value="2"/>
</dbReference>
<keyword evidence="4" id="KW-1185">Reference proteome</keyword>
<protein>
    <submittedName>
        <fullName evidence="3">Phytase domain-containing protein</fullName>
    </submittedName>
</protein>
<dbReference type="AlphaFoldDB" id="W7QN70"/>
<dbReference type="EMBL" id="ARZY01000025">
    <property type="protein sequence ID" value="EWH09343.1"/>
    <property type="molecule type" value="Genomic_DNA"/>
</dbReference>
<dbReference type="eggNOG" id="COG4247">
    <property type="taxonomic scope" value="Bacteria"/>
</dbReference>
<keyword evidence="1" id="KW-0732">Signal</keyword>